<dbReference type="InterPro" id="IPR016024">
    <property type="entry name" value="ARM-type_fold"/>
</dbReference>
<protein>
    <submittedName>
        <fullName evidence="2">Uncharacterized protein</fullName>
    </submittedName>
</protein>
<evidence type="ECO:0000256" key="1">
    <source>
        <dbReference type="SAM" id="MobiDB-lite"/>
    </source>
</evidence>
<dbReference type="Gene3D" id="1.25.10.10">
    <property type="entry name" value="Leucine-rich Repeat Variant"/>
    <property type="match status" value="1"/>
</dbReference>
<gene>
    <name evidence="2" type="ORF">WJX72_011264</name>
</gene>
<name>A0AAW1PBT3_9CHLO</name>
<organism evidence="2 3">
    <name type="scientific">[Myrmecia] bisecta</name>
    <dbReference type="NCBI Taxonomy" id="41462"/>
    <lineage>
        <taxon>Eukaryota</taxon>
        <taxon>Viridiplantae</taxon>
        <taxon>Chlorophyta</taxon>
        <taxon>core chlorophytes</taxon>
        <taxon>Trebouxiophyceae</taxon>
        <taxon>Trebouxiales</taxon>
        <taxon>Trebouxiaceae</taxon>
        <taxon>Myrmecia</taxon>
    </lineage>
</organism>
<evidence type="ECO:0000313" key="3">
    <source>
        <dbReference type="Proteomes" id="UP001489004"/>
    </source>
</evidence>
<dbReference type="EMBL" id="JALJOR010000014">
    <property type="protein sequence ID" value="KAK9806357.1"/>
    <property type="molecule type" value="Genomic_DNA"/>
</dbReference>
<sequence length="253" mass="26580">MPLPVKVAALRSLGKLAVLTEGLSLDYGPAILQALQSAEPPLRIEAVAAAASLAEHYPSLHSGVMGSWQRSSKVLLADFVSEADAKSDLLVAPVLQSFTLATSDAARLAASSFLKGLIPSAKSLSTLQRHLKDRSDDIGTDSREVLQYLRSFVGSHQAAHQTGSEAATAEGGRGKQPGKAMQAAILELLHPAGQGMKRKARTLSRPQPSDPAAAKEDTSQYRKAIADFKQPGSRGAAPTHAARIADLFQGACI</sequence>
<feature type="region of interest" description="Disordered" evidence="1">
    <location>
        <begin position="159"/>
        <end position="179"/>
    </location>
</feature>
<dbReference type="InterPro" id="IPR011989">
    <property type="entry name" value="ARM-like"/>
</dbReference>
<proteinExistence type="predicted"/>
<dbReference type="Proteomes" id="UP001489004">
    <property type="component" value="Unassembled WGS sequence"/>
</dbReference>
<comment type="caution">
    <text evidence="2">The sequence shown here is derived from an EMBL/GenBank/DDBJ whole genome shotgun (WGS) entry which is preliminary data.</text>
</comment>
<dbReference type="SUPFAM" id="SSF48371">
    <property type="entry name" value="ARM repeat"/>
    <property type="match status" value="1"/>
</dbReference>
<dbReference type="AlphaFoldDB" id="A0AAW1PBT3"/>
<reference evidence="2 3" key="1">
    <citation type="journal article" date="2024" name="Nat. Commun.">
        <title>Phylogenomics reveals the evolutionary origins of lichenization in chlorophyte algae.</title>
        <authorList>
            <person name="Puginier C."/>
            <person name="Libourel C."/>
            <person name="Otte J."/>
            <person name="Skaloud P."/>
            <person name="Haon M."/>
            <person name="Grisel S."/>
            <person name="Petersen M."/>
            <person name="Berrin J.G."/>
            <person name="Delaux P.M."/>
            <person name="Dal Grande F."/>
            <person name="Keller J."/>
        </authorList>
    </citation>
    <scope>NUCLEOTIDE SEQUENCE [LARGE SCALE GENOMIC DNA]</scope>
    <source>
        <strain evidence="2 3">SAG 2043</strain>
    </source>
</reference>
<feature type="region of interest" description="Disordered" evidence="1">
    <location>
        <begin position="195"/>
        <end position="220"/>
    </location>
</feature>
<keyword evidence="3" id="KW-1185">Reference proteome</keyword>
<evidence type="ECO:0000313" key="2">
    <source>
        <dbReference type="EMBL" id="KAK9806357.1"/>
    </source>
</evidence>
<accession>A0AAW1PBT3</accession>